<evidence type="ECO:0000313" key="2">
    <source>
        <dbReference type="Proteomes" id="UP000288178"/>
    </source>
</evidence>
<dbReference type="GO" id="GO:0006310">
    <property type="term" value="P:DNA recombination"/>
    <property type="evidence" value="ECO:0007669"/>
    <property type="project" value="InterPro"/>
</dbReference>
<dbReference type="AlphaFoldDB" id="A0A3S2X073"/>
<evidence type="ECO:0000313" key="1">
    <source>
        <dbReference type="EMBL" id="RVT50553.1"/>
    </source>
</evidence>
<dbReference type="EMBL" id="SACT01000005">
    <property type="protein sequence ID" value="RVT50553.1"/>
    <property type="molecule type" value="Genomic_DNA"/>
</dbReference>
<name>A0A3S2X073_9BURK</name>
<sequence length="311" mass="34946">MSVIVGSIFKRQPGYDGCPHEWVAPPVAVQAISVLEALSEPHRALTARPELWLRLRRGNGAWEWHEVQPELLEIASAPRVSHLLRRFGAALGLSHLDKPWRLTTHQGRKTFARFAALRDRSCLFALAQHLGHRERAQTDHGYVGSDYRLNQEIDAEILNQSVAAWEHMLAAPGLGGRAGAEIVAKRPRFRGSRMKQDLRSYARLLVDAGLVLGVCDWGYCVYREEHSACLGNATGPNPARREPSTCARCQNFVVSAQHRPYWLEQVRRSERLLNEPALPLQTLRIVRARMNEARGLLRALGSDTAEETDHA</sequence>
<keyword evidence="2" id="KW-1185">Reference proteome</keyword>
<comment type="caution">
    <text evidence="1">The sequence shown here is derived from an EMBL/GenBank/DDBJ whole genome shotgun (WGS) entry which is preliminary data.</text>
</comment>
<dbReference type="Proteomes" id="UP000288178">
    <property type="component" value="Unassembled WGS sequence"/>
</dbReference>
<dbReference type="GO" id="GO:0003677">
    <property type="term" value="F:DNA binding"/>
    <property type="evidence" value="ECO:0007669"/>
    <property type="project" value="InterPro"/>
</dbReference>
<dbReference type="InterPro" id="IPR013762">
    <property type="entry name" value="Integrase-like_cat_sf"/>
</dbReference>
<dbReference type="RefSeq" id="WP_128199377.1">
    <property type="nucleotide sequence ID" value="NZ_SACT01000005.1"/>
</dbReference>
<accession>A0A3S2X073</accession>
<dbReference type="OrthoDB" id="8768428at2"/>
<gene>
    <name evidence="1" type="ORF">ENE75_16290</name>
</gene>
<dbReference type="GO" id="GO:0015074">
    <property type="term" value="P:DNA integration"/>
    <property type="evidence" value="ECO:0007669"/>
    <property type="project" value="InterPro"/>
</dbReference>
<dbReference type="Gene3D" id="1.10.443.10">
    <property type="entry name" value="Intergrase catalytic core"/>
    <property type="match status" value="1"/>
</dbReference>
<protein>
    <submittedName>
        <fullName evidence="1">Uncharacterized protein</fullName>
    </submittedName>
</protein>
<organism evidence="1 2">
    <name type="scientific">Rubrivivax albus</name>
    <dbReference type="NCBI Taxonomy" id="2499835"/>
    <lineage>
        <taxon>Bacteria</taxon>
        <taxon>Pseudomonadati</taxon>
        <taxon>Pseudomonadota</taxon>
        <taxon>Betaproteobacteria</taxon>
        <taxon>Burkholderiales</taxon>
        <taxon>Sphaerotilaceae</taxon>
        <taxon>Rubrivivax</taxon>
    </lineage>
</organism>
<proteinExistence type="predicted"/>
<reference evidence="1 2" key="1">
    <citation type="submission" date="2019-01" db="EMBL/GenBank/DDBJ databases">
        <authorList>
            <person name="Chen W.-M."/>
        </authorList>
    </citation>
    <scope>NUCLEOTIDE SEQUENCE [LARGE SCALE GENOMIC DNA]</scope>
    <source>
        <strain evidence="1 2">ICH-3</strain>
    </source>
</reference>